<evidence type="ECO:0000256" key="1">
    <source>
        <dbReference type="SAM" id="Phobius"/>
    </source>
</evidence>
<keyword evidence="1" id="KW-1133">Transmembrane helix</keyword>
<keyword evidence="1" id="KW-0472">Membrane</keyword>
<evidence type="ECO:0000313" key="3">
    <source>
        <dbReference type="Proteomes" id="UP000254879"/>
    </source>
</evidence>
<gene>
    <name evidence="2" type="ORF">NCTC10815_01622</name>
</gene>
<dbReference type="AlphaFoldDB" id="A0A378MFI1"/>
<sequence length="74" mass="8747">MTFNINFCNLTEILEKEDFIMKLKLLLTKPIVIFFLRTLFYLLIFLAYFGSMASKTLMAHNSSTTNFRKKGHYI</sequence>
<organism evidence="2 3">
    <name type="scientific">Listeria grayi</name>
    <name type="common">Listeria murrayi</name>
    <dbReference type="NCBI Taxonomy" id="1641"/>
    <lineage>
        <taxon>Bacteria</taxon>
        <taxon>Bacillati</taxon>
        <taxon>Bacillota</taxon>
        <taxon>Bacilli</taxon>
        <taxon>Bacillales</taxon>
        <taxon>Listeriaceae</taxon>
        <taxon>Listeria</taxon>
    </lineage>
</organism>
<feature type="transmembrane region" description="Helical" evidence="1">
    <location>
        <begin position="31"/>
        <end position="49"/>
    </location>
</feature>
<dbReference type="Proteomes" id="UP000254879">
    <property type="component" value="Unassembled WGS sequence"/>
</dbReference>
<reference evidence="2 3" key="1">
    <citation type="submission" date="2018-06" db="EMBL/GenBank/DDBJ databases">
        <authorList>
            <consortium name="Pathogen Informatics"/>
            <person name="Doyle S."/>
        </authorList>
    </citation>
    <scope>NUCLEOTIDE SEQUENCE [LARGE SCALE GENOMIC DNA]</scope>
    <source>
        <strain evidence="3">NCTC 10815</strain>
    </source>
</reference>
<dbReference type="EMBL" id="UGPG01000001">
    <property type="protein sequence ID" value="STY44283.1"/>
    <property type="molecule type" value="Genomic_DNA"/>
</dbReference>
<evidence type="ECO:0000313" key="2">
    <source>
        <dbReference type="EMBL" id="STY44283.1"/>
    </source>
</evidence>
<keyword evidence="1" id="KW-0812">Transmembrane</keyword>
<accession>A0A378MFI1</accession>
<proteinExistence type="predicted"/>
<name>A0A378MFI1_LISGR</name>
<protein>
    <submittedName>
        <fullName evidence="2">Uncharacterized protein</fullName>
    </submittedName>
</protein>